<reference evidence="3" key="1">
    <citation type="journal article" date="2019" name="Int. J. Syst. Evol. Microbiol.">
        <title>The Global Catalogue of Microorganisms (GCM) 10K type strain sequencing project: providing services to taxonomists for standard genome sequencing and annotation.</title>
        <authorList>
            <consortium name="The Broad Institute Genomics Platform"/>
            <consortium name="The Broad Institute Genome Sequencing Center for Infectious Disease"/>
            <person name="Wu L."/>
            <person name="Ma J."/>
        </authorList>
    </citation>
    <scope>NUCLEOTIDE SEQUENCE [LARGE SCALE GENOMIC DNA]</scope>
    <source>
        <strain evidence="3">JCM 13249</strain>
    </source>
</reference>
<comment type="caution">
    <text evidence="2">The sequence shown here is derived from an EMBL/GenBank/DDBJ whole genome shotgun (WGS) entry which is preliminary data.</text>
</comment>
<feature type="transmembrane region" description="Helical" evidence="1">
    <location>
        <begin position="52"/>
        <end position="69"/>
    </location>
</feature>
<evidence type="ECO:0000313" key="2">
    <source>
        <dbReference type="EMBL" id="GAA1742237.1"/>
    </source>
</evidence>
<feature type="transmembrane region" description="Helical" evidence="1">
    <location>
        <begin position="76"/>
        <end position="94"/>
    </location>
</feature>
<keyword evidence="1" id="KW-0812">Transmembrane</keyword>
<keyword evidence="1" id="KW-1133">Transmembrane helix</keyword>
<gene>
    <name evidence="2" type="ORF">GCM10009681_11270</name>
</gene>
<dbReference type="Proteomes" id="UP001500655">
    <property type="component" value="Unassembled WGS sequence"/>
</dbReference>
<evidence type="ECO:0008006" key="4">
    <source>
        <dbReference type="Google" id="ProtNLM"/>
    </source>
</evidence>
<accession>A0ABP4VYQ7</accession>
<name>A0ABP4VYQ7_9ACTN</name>
<keyword evidence="1" id="KW-0472">Membrane</keyword>
<dbReference type="Pfam" id="PF06197">
    <property type="entry name" value="DUF998"/>
    <property type="match status" value="1"/>
</dbReference>
<sequence length="201" mass="19887">MISRRLLAGVAAGLAAAGGVLFIGAVLADQGVWYAGFVSEVGVPGRPFRTAYRLGLIGVGVGVVLLAGMLRPLAGVPALALALGGLLAGASAVVPCSPGCPLPPYETPTAQDLVHAGASVAGAGLCALGVLLLALRPTGGALRRVARVAIGPVVLLGLATVYGLAFLGRSVFTGTVERLLLALLIAWSVAAAVVVGRAREP</sequence>
<protein>
    <recommendedName>
        <fullName evidence="4">DUF998 domain-containing protein</fullName>
    </recommendedName>
</protein>
<keyword evidence="3" id="KW-1185">Reference proteome</keyword>
<dbReference type="EMBL" id="BAAALS010000004">
    <property type="protein sequence ID" value="GAA1742237.1"/>
    <property type="molecule type" value="Genomic_DNA"/>
</dbReference>
<proteinExistence type="predicted"/>
<feature type="transmembrane region" description="Helical" evidence="1">
    <location>
        <begin position="179"/>
        <end position="198"/>
    </location>
</feature>
<dbReference type="RefSeq" id="WP_344077560.1">
    <property type="nucleotide sequence ID" value="NZ_BAAALS010000004.1"/>
</dbReference>
<feature type="transmembrane region" description="Helical" evidence="1">
    <location>
        <begin position="114"/>
        <end position="135"/>
    </location>
</feature>
<evidence type="ECO:0000256" key="1">
    <source>
        <dbReference type="SAM" id="Phobius"/>
    </source>
</evidence>
<organism evidence="2 3">
    <name type="scientific">Luedemannella helvata</name>
    <dbReference type="NCBI Taxonomy" id="349315"/>
    <lineage>
        <taxon>Bacteria</taxon>
        <taxon>Bacillati</taxon>
        <taxon>Actinomycetota</taxon>
        <taxon>Actinomycetes</taxon>
        <taxon>Micromonosporales</taxon>
        <taxon>Micromonosporaceae</taxon>
        <taxon>Luedemannella</taxon>
    </lineage>
</organism>
<evidence type="ECO:0000313" key="3">
    <source>
        <dbReference type="Proteomes" id="UP001500655"/>
    </source>
</evidence>
<feature type="transmembrane region" description="Helical" evidence="1">
    <location>
        <begin position="147"/>
        <end position="167"/>
    </location>
</feature>
<dbReference type="InterPro" id="IPR009339">
    <property type="entry name" value="DUF998"/>
</dbReference>